<dbReference type="Proteomes" id="UP001549366">
    <property type="component" value="Unassembled WGS sequence"/>
</dbReference>
<proteinExistence type="predicted"/>
<reference evidence="1 2" key="1">
    <citation type="submission" date="2024-06" db="EMBL/GenBank/DDBJ databases">
        <title>Genomic Encyclopedia of Type Strains, Phase V (KMG-V): Genome sequencing to study the core and pangenomes of soil and plant-associated prokaryotes.</title>
        <authorList>
            <person name="Whitman W."/>
        </authorList>
    </citation>
    <scope>NUCLEOTIDE SEQUENCE [LARGE SCALE GENOMIC DNA]</scope>
    <source>
        <strain evidence="1 2">NE40</strain>
    </source>
</reference>
<evidence type="ECO:0000313" key="2">
    <source>
        <dbReference type="Proteomes" id="UP001549366"/>
    </source>
</evidence>
<organism evidence="1 2">
    <name type="scientific">Endozoicomonas lisbonensis</name>
    <dbReference type="NCBI Taxonomy" id="3120522"/>
    <lineage>
        <taxon>Bacteria</taxon>
        <taxon>Pseudomonadati</taxon>
        <taxon>Pseudomonadota</taxon>
        <taxon>Gammaproteobacteria</taxon>
        <taxon>Oceanospirillales</taxon>
        <taxon>Endozoicomonadaceae</taxon>
        <taxon>Endozoicomonas</taxon>
    </lineage>
</organism>
<dbReference type="RefSeq" id="WP_354010992.1">
    <property type="nucleotide sequence ID" value="NZ_JBEWTA010000001.1"/>
</dbReference>
<accession>A0ABV2SFW5</accession>
<sequence length="65" mass="7360">MISSNKKHDQYFPTDVSMQKDELVMRGTSAISGKACTIAMIEPDIWTQVQMKSELNQKLKVIDSN</sequence>
<evidence type="ECO:0000313" key="1">
    <source>
        <dbReference type="EMBL" id="MET4756667.1"/>
    </source>
</evidence>
<gene>
    <name evidence="1" type="ORF">V5J35_001859</name>
</gene>
<protein>
    <submittedName>
        <fullName evidence="1">Uncharacterized protein</fullName>
    </submittedName>
</protein>
<comment type="caution">
    <text evidence="1">The sequence shown here is derived from an EMBL/GenBank/DDBJ whole genome shotgun (WGS) entry which is preliminary data.</text>
</comment>
<keyword evidence="2" id="KW-1185">Reference proteome</keyword>
<dbReference type="EMBL" id="JBEWTB010000002">
    <property type="protein sequence ID" value="MET4756667.1"/>
    <property type="molecule type" value="Genomic_DNA"/>
</dbReference>
<name>A0ABV2SFW5_9GAMM</name>